<organism evidence="1 2">
    <name type="scientific">Clunio marinus</name>
    <dbReference type="NCBI Taxonomy" id="568069"/>
    <lineage>
        <taxon>Eukaryota</taxon>
        <taxon>Metazoa</taxon>
        <taxon>Ecdysozoa</taxon>
        <taxon>Arthropoda</taxon>
        <taxon>Hexapoda</taxon>
        <taxon>Insecta</taxon>
        <taxon>Pterygota</taxon>
        <taxon>Neoptera</taxon>
        <taxon>Endopterygota</taxon>
        <taxon>Diptera</taxon>
        <taxon>Nematocera</taxon>
        <taxon>Chironomoidea</taxon>
        <taxon>Chironomidae</taxon>
        <taxon>Clunio</taxon>
    </lineage>
</organism>
<dbReference type="EMBL" id="CVRI01000054">
    <property type="protein sequence ID" value="CRK99856.1"/>
    <property type="molecule type" value="Genomic_DNA"/>
</dbReference>
<accession>A0A1J1II29</accession>
<gene>
    <name evidence="1" type="ORF">CLUMA_CG013159</name>
</gene>
<evidence type="ECO:0000313" key="2">
    <source>
        <dbReference type="Proteomes" id="UP000183832"/>
    </source>
</evidence>
<name>A0A1J1II29_9DIPT</name>
<reference evidence="1 2" key="1">
    <citation type="submission" date="2015-04" db="EMBL/GenBank/DDBJ databases">
        <authorList>
            <person name="Syromyatnikov M.Y."/>
            <person name="Popov V.N."/>
        </authorList>
    </citation>
    <scope>NUCLEOTIDE SEQUENCE [LARGE SCALE GENOMIC DNA]</scope>
</reference>
<evidence type="ECO:0000313" key="1">
    <source>
        <dbReference type="EMBL" id="CRK99856.1"/>
    </source>
</evidence>
<protein>
    <submittedName>
        <fullName evidence="1">CLUMA_CG013159, isoform A</fullName>
    </submittedName>
</protein>
<keyword evidence="2" id="KW-1185">Reference proteome</keyword>
<proteinExistence type="predicted"/>
<sequence>MNSKLTSELIRDELQSFCLTFAALYKLILISFEFSLVCGTIKNVVSNVAMCQLKFNNFMGIVTTNNNCESISNCHHKKKKKLHCIKQIRIKNNSTLMRIGLDAICRHRSKRRSSRKCFTFNQNNARMYQSSPTLPNVEAEVVVCLIILINISQSQSP</sequence>
<dbReference type="AlphaFoldDB" id="A0A1J1II29"/>
<dbReference type="Proteomes" id="UP000183832">
    <property type="component" value="Unassembled WGS sequence"/>
</dbReference>